<organism evidence="1 2">
    <name type="scientific">candidate division WWE3 bacterium RIFOXYA2_FULL_46_9</name>
    <dbReference type="NCBI Taxonomy" id="1802636"/>
    <lineage>
        <taxon>Bacteria</taxon>
        <taxon>Katanobacteria</taxon>
    </lineage>
</organism>
<evidence type="ECO:0000313" key="1">
    <source>
        <dbReference type="EMBL" id="OGC63359.1"/>
    </source>
</evidence>
<gene>
    <name evidence="1" type="ORF">A2264_01340</name>
</gene>
<dbReference type="Proteomes" id="UP000176614">
    <property type="component" value="Unassembled WGS sequence"/>
</dbReference>
<accession>A0A1F4W1R4</accession>
<dbReference type="EMBL" id="MEVT01000006">
    <property type="protein sequence ID" value="OGC63359.1"/>
    <property type="molecule type" value="Genomic_DNA"/>
</dbReference>
<dbReference type="AlphaFoldDB" id="A0A1F4W1R4"/>
<name>A0A1F4W1R4_UNCKA</name>
<proteinExistence type="predicted"/>
<protein>
    <submittedName>
        <fullName evidence="1">Uncharacterized protein</fullName>
    </submittedName>
</protein>
<sequence>MSINTDKYKIVPHAAVLLVQKILEKTEPLADTNVIYLEHVSRQQQNTSKTFVYDSRSTIEYLYGVGILHEIRRIKNDGRTVEDWKYKVHFYRSKAIDFLQNLPLDENIYEITYDDHMREIKINGKLLTKTYFGSDTDMLFEHVYTHPGILLGKTSIEVAIDQKMRTLAAIVKDLKFVGVYREVFFPVVTKTQIKFVNPITRRYALENHLPSLPL</sequence>
<comment type="caution">
    <text evidence="1">The sequence shown here is derived from an EMBL/GenBank/DDBJ whole genome shotgun (WGS) entry which is preliminary data.</text>
</comment>
<evidence type="ECO:0000313" key="2">
    <source>
        <dbReference type="Proteomes" id="UP000176614"/>
    </source>
</evidence>
<reference evidence="1 2" key="1">
    <citation type="journal article" date="2016" name="Nat. Commun.">
        <title>Thousands of microbial genomes shed light on interconnected biogeochemical processes in an aquifer system.</title>
        <authorList>
            <person name="Anantharaman K."/>
            <person name="Brown C.T."/>
            <person name="Hug L.A."/>
            <person name="Sharon I."/>
            <person name="Castelle C.J."/>
            <person name="Probst A.J."/>
            <person name="Thomas B.C."/>
            <person name="Singh A."/>
            <person name="Wilkins M.J."/>
            <person name="Karaoz U."/>
            <person name="Brodie E.L."/>
            <person name="Williams K.H."/>
            <person name="Hubbard S.S."/>
            <person name="Banfield J.F."/>
        </authorList>
    </citation>
    <scope>NUCLEOTIDE SEQUENCE [LARGE SCALE GENOMIC DNA]</scope>
</reference>